<accession>A0A1J7ITV7</accession>
<keyword evidence="3" id="KW-1185">Reference proteome</keyword>
<feature type="compositionally biased region" description="Basic and acidic residues" evidence="1">
    <location>
        <begin position="27"/>
        <end position="40"/>
    </location>
</feature>
<feature type="region of interest" description="Disordered" evidence="1">
    <location>
        <begin position="286"/>
        <end position="320"/>
    </location>
</feature>
<protein>
    <submittedName>
        <fullName evidence="2">Uncharacterized protein</fullName>
    </submittedName>
</protein>
<evidence type="ECO:0000313" key="3">
    <source>
        <dbReference type="Proteomes" id="UP000182658"/>
    </source>
</evidence>
<dbReference type="OrthoDB" id="5242804at2759"/>
<dbReference type="EMBL" id="KV875096">
    <property type="protein sequence ID" value="OIW30934.1"/>
    <property type="molecule type" value="Genomic_DNA"/>
</dbReference>
<evidence type="ECO:0000256" key="1">
    <source>
        <dbReference type="SAM" id="MobiDB-lite"/>
    </source>
</evidence>
<name>A0A1J7ITV7_9PEZI</name>
<sequence>MQRCRAWLRLHGITSKPPAPSNNAGPDGHDCEPPPYHDLRTTTGPAADIASITSAISTVAITLPSCFVSMDTRSVAKMISRMALAISTTPHARDYRRRDKPADCATGTAEALMTGIDSYLEVVFMQLAWGDAYWLKSSLHSRHDALRSISKKATRSPLASARIIEENLTILSFGIEVIVSYVQPVACAPATAAAITSALANVAKAVAAAPEESMAAIAELYASYARRAAHSIAGGILDAQWLRDGRDPASYARRVAHSIQWQRDERDPAAFPLVASHLSGLKSSAANESRLKNGKAPYEVQSTGPLTLKDQPGVRGTTAANKPSENFVIRIVPARKPKTITERWYPTGRFQDKTLAELLKELPFGDDSLTSRDAASWRLVFTIESEYMKTVERLAYDDEGGFASINHD</sequence>
<dbReference type="Proteomes" id="UP000182658">
    <property type="component" value="Unassembled WGS sequence"/>
</dbReference>
<feature type="region of interest" description="Disordered" evidence="1">
    <location>
        <begin position="11"/>
        <end position="40"/>
    </location>
</feature>
<dbReference type="AlphaFoldDB" id="A0A1J7ITV7"/>
<proteinExistence type="predicted"/>
<evidence type="ECO:0000313" key="2">
    <source>
        <dbReference type="EMBL" id="OIW30934.1"/>
    </source>
</evidence>
<organism evidence="2 3">
    <name type="scientific">Coniochaeta ligniaria NRRL 30616</name>
    <dbReference type="NCBI Taxonomy" id="1408157"/>
    <lineage>
        <taxon>Eukaryota</taxon>
        <taxon>Fungi</taxon>
        <taxon>Dikarya</taxon>
        <taxon>Ascomycota</taxon>
        <taxon>Pezizomycotina</taxon>
        <taxon>Sordariomycetes</taxon>
        <taxon>Sordariomycetidae</taxon>
        <taxon>Coniochaetales</taxon>
        <taxon>Coniochaetaceae</taxon>
        <taxon>Coniochaeta</taxon>
    </lineage>
</organism>
<dbReference type="InParanoid" id="A0A1J7ITV7"/>
<reference evidence="2 3" key="1">
    <citation type="submission" date="2016-10" db="EMBL/GenBank/DDBJ databases">
        <title>Draft genome sequence of Coniochaeta ligniaria NRRL30616, a lignocellulolytic fungus for bioabatement of inhibitors in plant biomass hydrolysates.</title>
        <authorList>
            <consortium name="DOE Joint Genome Institute"/>
            <person name="Jimenez D.J."/>
            <person name="Hector R.E."/>
            <person name="Riley R."/>
            <person name="Sun H."/>
            <person name="Grigoriev I.V."/>
            <person name="Van Elsas J.D."/>
            <person name="Nichols N.N."/>
        </authorList>
    </citation>
    <scope>NUCLEOTIDE SEQUENCE [LARGE SCALE GENOMIC DNA]</scope>
    <source>
        <strain evidence="2 3">NRRL 30616</strain>
    </source>
</reference>
<gene>
    <name evidence="2" type="ORF">CONLIGDRAFT_679685</name>
</gene>